<gene>
    <name evidence="2" type="ORF">HDA36_003354</name>
</gene>
<feature type="compositionally biased region" description="Basic and acidic residues" evidence="1">
    <location>
        <begin position="44"/>
        <end position="58"/>
    </location>
</feature>
<protein>
    <submittedName>
        <fullName evidence="2">Uncharacterized protein</fullName>
    </submittedName>
</protein>
<proteinExistence type="predicted"/>
<dbReference type="Proteomes" id="UP000572635">
    <property type="component" value="Unassembled WGS sequence"/>
</dbReference>
<dbReference type="AlphaFoldDB" id="A0A7W8VEN2"/>
<sequence length="76" mass="8695">MEPDIDARLHDREALEEIELYADVLIAVAGVEHALSTAELDRVLGVSRHERRERHEGPGPHGARPLRRTARGRRRR</sequence>
<evidence type="ECO:0000313" key="3">
    <source>
        <dbReference type="Proteomes" id="UP000572635"/>
    </source>
</evidence>
<evidence type="ECO:0000256" key="1">
    <source>
        <dbReference type="SAM" id="MobiDB-lite"/>
    </source>
</evidence>
<evidence type="ECO:0000313" key="2">
    <source>
        <dbReference type="EMBL" id="MBB5433270.1"/>
    </source>
</evidence>
<comment type="caution">
    <text evidence="2">The sequence shown here is derived from an EMBL/GenBank/DDBJ whole genome shotgun (WGS) entry which is preliminary data.</text>
</comment>
<dbReference type="RefSeq" id="WP_184392867.1">
    <property type="nucleotide sequence ID" value="NZ_BAAAJD010000138.1"/>
</dbReference>
<feature type="region of interest" description="Disordered" evidence="1">
    <location>
        <begin position="44"/>
        <end position="76"/>
    </location>
</feature>
<name>A0A7W8VEN2_9ACTN</name>
<reference evidence="2 3" key="1">
    <citation type="submission" date="2020-08" db="EMBL/GenBank/DDBJ databases">
        <title>Sequencing the genomes of 1000 actinobacteria strains.</title>
        <authorList>
            <person name="Klenk H.-P."/>
        </authorList>
    </citation>
    <scope>NUCLEOTIDE SEQUENCE [LARGE SCALE GENOMIC DNA]</scope>
    <source>
        <strain evidence="2 3">DSM 44551</strain>
    </source>
</reference>
<dbReference type="EMBL" id="JACHDB010000001">
    <property type="protein sequence ID" value="MBB5433270.1"/>
    <property type="molecule type" value="Genomic_DNA"/>
</dbReference>
<feature type="compositionally biased region" description="Basic residues" evidence="1">
    <location>
        <begin position="64"/>
        <end position="76"/>
    </location>
</feature>
<organism evidence="2 3">
    <name type="scientific">Nocardiopsis composta</name>
    <dbReference type="NCBI Taxonomy" id="157465"/>
    <lineage>
        <taxon>Bacteria</taxon>
        <taxon>Bacillati</taxon>
        <taxon>Actinomycetota</taxon>
        <taxon>Actinomycetes</taxon>
        <taxon>Streptosporangiales</taxon>
        <taxon>Nocardiopsidaceae</taxon>
        <taxon>Nocardiopsis</taxon>
    </lineage>
</organism>
<keyword evidence="3" id="KW-1185">Reference proteome</keyword>
<accession>A0A7W8VEN2</accession>